<dbReference type="OrthoDB" id="47494at2759"/>
<evidence type="ECO:0000256" key="2">
    <source>
        <dbReference type="ARBA" id="ARBA00022630"/>
    </source>
</evidence>
<gene>
    <name evidence="8" type="ORF">M409DRAFT_68234</name>
</gene>
<dbReference type="SUPFAM" id="SSF51905">
    <property type="entry name" value="FAD/NAD(P)-binding domain"/>
    <property type="match status" value="1"/>
</dbReference>
<dbReference type="PANTHER" id="PTHR47178">
    <property type="entry name" value="MONOOXYGENASE, FAD-BINDING"/>
    <property type="match status" value="1"/>
</dbReference>
<evidence type="ECO:0000256" key="6">
    <source>
        <dbReference type="SAM" id="MobiDB-lite"/>
    </source>
</evidence>
<dbReference type="GeneID" id="54571009"/>
<evidence type="ECO:0000313" key="9">
    <source>
        <dbReference type="Proteomes" id="UP000799537"/>
    </source>
</evidence>
<name>A0A6A6CA32_ZASCE</name>
<dbReference type="PRINTS" id="PR00420">
    <property type="entry name" value="RNGMNOXGNASE"/>
</dbReference>
<keyword evidence="3" id="KW-0274">FAD</keyword>
<comment type="cofactor">
    <cofactor evidence="1">
        <name>FAD</name>
        <dbReference type="ChEBI" id="CHEBI:57692"/>
    </cofactor>
</comment>
<keyword evidence="4" id="KW-0560">Oxidoreductase</keyword>
<dbReference type="PANTHER" id="PTHR47178:SF5">
    <property type="entry name" value="FAD-BINDING DOMAIN-CONTAINING PROTEIN"/>
    <property type="match status" value="1"/>
</dbReference>
<dbReference type="Proteomes" id="UP000799537">
    <property type="component" value="Unassembled WGS sequence"/>
</dbReference>
<dbReference type="InterPro" id="IPR036188">
    <property type="entry name" value="FAD/NAD-bd_sf"/>
</dbReference>
<evidence type="ECO:0000259" key="7">
    <source>
        <dbReference type="Pfam" id="PF01494"/>
    </source>
</evidence>
<dbReference type="Pfam" id="PF01494">
    <property type="entry name" value="FAD_binding_3"/>
    <property type="match status" value="1"/>
</dbReference>
<evidence type="ECO:0000256" key="4">
    <source>
        <dbReference type="ARBA" id="ARBA00023002"/>
    </source>
</evidence>
<dbReference type="Gene3D" id="3.50.50.60">
    <property type="entry name" value="FAD/NAD(P)-binding domain"/>
    <property type="match status" value="1"/>
</dbReference>
<dbReference type="InterPro" id="IPR002938">
    <property type="entry name" value="FAD-bd"/>
</dbReference>
<organism evidence="8 9">
    <name type="scientific">Zasmidium cellare ATCC 36951</name>
    <dbReference type="NCBI Taxonomy" id="1080233"/>
    <lineage>
        <taxon>Eukaryota</taxon>
        <taxon>Fungi</taxon>
        <taxon>Dikarya</taxon>
        <taxon>Ascomycota</taxon>
        <taxon>Pezizomycotina</taxon>
        <taxon>Dothideomycetes</taxon>
        <taxon>Dothideomycetidae</taxon>
        <taxon>Mycosphaerellales</taxon>
        <taxon>Mycosphaerellaceae</taxon>
        <taxon>Zasmidium</taxon>
    </lineage>
</organism>
<keyword evidence="5" id="KW-0503">Monooxygenase</keyword>
<proteinExistence type="predicted"/>
<keyword evidence="9" id="KW-1185">Reference proteome</keyword>
<evidence type="ECO:0000313" key="8">
    <source>
        <dbReference type="EMBL" id="KAF2164014.1"/>
    </source>
</evidence>
<dbReference type="GO" id="GO:0071949">
    <property type="term" value="F:FAD binding"/>
    <property type="evidence" value="ECO:0007669"/>
    <property type="project" value="InterPro"/>
</dbReference>
<reference evidence="8" key="1">
    <citation type="journal article" date="2020" name="Stud. Mycol.">
        <title>101 Dothideomycetes genomes: a test case for predicting lifestyles and emergence of pathogens.</title>
        <authorList>
            <person name="Haridas S."/>
            <person name="Albert R."/>
            <person name="Binder M."/>
            <person name="Bloem J."/>
            <person name="Labutti K."/>
            <person name="Salamov A."/>
            <person name="Andreopoulos B."/>
            <person name="Baker S."/>
            <person name="Barry K."/>
            <person name="Bills G."/>
            <person name="Bluhm B."/>
            <person name="Cannon C."/>
            <person name="Castanera R."/>
            <person name="Culley D."/>
            <person name="Daum C."/>
            <person name="Ezra D."/>
            <person name="Gonzalez J."/>
            <person name="Henrissat B."/>
            <person name="Kuo A."/>
            <person name="Liang C."/>
            <person name="Lipzen A."/>
            <person name="Lutzoni F."/>
            <person name="Magnuson J."/>
            <person name="Mondo S."/>
            <person name="Nolan M."/>
            <person name="Ohm R."/>
            <person name="Pangilinan J."/>
            <person name="Park H.-J."/>
            <person name="Ramirez L."/>
            <person name="Alfaro M."/>
            <person name="Sun H."/>
            <person name="Tritt A."/>
            <person name="Yoshinaga Y."/>
            <person name="Zwiers L.-H."/>
            <person name="Turgeon B."/>
            <person name="Goodwin S."/>
            <person name="Spatafora J."/>
            <person name="Crous P."/>
            <person name="Grigoriev I."/>
        </authorList>
    </citation>
    <scope>NUCLEOTIDE SEQUENCE</scope>
    <source>
        <strain evidence="8">ATCC 36951</strain>
    </source>
</reference>
<protein>
    <recommendedName>
        <fullName evidence="7">FAD-binding domain-containing protein</fullName>
    </recommendedName>
</protein>
<feature type="domain" description="FAD-binding" evidence="7">
    <location>
        <begin position="325"/>
        <end position="384"/>
    </location>
</feature>
<evidence type="ECO:0000256" key="3">
    <source>
        <dbReference type="ARBA" id="ARBA00022827"/>
    </source>
</evidence>
<sequence length="433" mass="48293">MTQQRPILVIGAGISGLALAHGLQKHNIPFKLFERDLSHAYRAQGYRLRIAAEGLTALEYLLDQATWDNFLLTCADMRWRPITVVDALKGESDNGSNTNAPPPREGERPPTTVDRTVLREVLLRGLGDENVEYGKALERYEESENGVKAFFQDGTSAEGALIVGADGAHSHVRRQFLPQLEIVDTAGRCIYGKTVLTDEVIKKLSEDIMGGMSAVKDNSQKDILSMVVEPTTFPRRKEMEEKGFTCPPDYLYWVMVSKPRTMGYTLEDDFAHFDAQKAEQLALKVTEKWHPSTRAIVEHQQSGETSTLPIRSVKPDFAAWEPNSHITVLGDAVHLMGPTAGSGAITALRDAWNLCKTLVDEGLSKKSIGAYEAKMREYASQTVELSWLGGKHIFGMRRWDEEEEQNGNVWKQKAPLAFSLVAGYWCNFSNCTI</sequence>
<dbReference type="Pfam" id="PF13450">
    <property type="entry name" value="NAD_binding_8"/>
    <property type="match status" value="1"/>
</dbReference>
<keyword evidence="2" id="KW-0285">Flavoprotein</keyword>
<dbReference type="RefSeq" id="XP_033664903.1">
    <property type="nucleotide sequence ID" value="XM_033817737.1"/>
</dbReference>
<accession>A0A6A6CA32</accession>
<dbReference type="EMBL" id="ML993606">
    <property type="protein sequence ID" value="KAF2164014.1"/>
    <property type="molecule type" value="Genomic_DNA"/>
</dbReference>
<dbReference type="GO" id="GO:0004497">
    <property type="term" value="F:monooxygenase activity"/>
    <property type="evidence" value="ECO:0007669"/>
    <property type="project" value="UniProtKB-KW"/>
</dbReference>
<dbReference type="AlphaFoldDB" id="A0A6A6CA32"/>
<evidence type="ECO:0000256" key="1">
    <source>
        <dbReference type="ARBA" id="ARBA00001974"/>
    </source>
</evidence>
<feature type="region of interest" description="Disordered" evidence="6">
    <location>
        <begin position="90"/>
        <end position="112"/>
    </location>
</feature>
<evidence type="ECO:0000256" key="5">
    <source>
        <dbReference type="ARBA" id="ARBA00023033"/>
    </source>
</evidence>